<dbReference type="Gene3D" id="3.40.50.1010">
    <property type="entry name" value="5'-nuclease"/>
    <property type="match status" value="1"/>
</dbReference>
<keyword evidence="5" id="KW-0460">Magnesium</keyword>
<dbReference type="STRING" id="880072.Desac_0053"/>
<evidence type="ECO:0000256" key="4">
    <source>
        <dbReference type="ARBA" id="ARBA00022801"/>
    </source>
</evidence>
<keyword evidence="3 5" id="KW-0479">Metal-binding</keyword>
<dbReference type="GO" id="GO:0004540">
    <property type="term" value="F:RNA nuclease activity"/>
    <property type="evidence" value="ECO:0007669"/>
    <property type="project" value="InterPro"/>
</dbReference>
<dbReference type="RefSeq" id="WP_013705067.1">
    <property type="nucleotide sequence ID" value="NC_015388.1"/>
</dbReference>
<gene>
    <name evidence="5" type="primary">vapC</name>
    <name evidence="7" type="ordered locus">Desac_0053</name>
</gene>
<dbReference type="InterPro" id="IPR022907">
    <property type="entry name" value="VapC_family"/>
</dbReference>
<dbReference type="CDD" id="cd18689">
    <property type="entry name" value="PIN_VapC-like"/>
    <property type="match status" value="1"/>
</dbReference>
<keyword evidence="4 5" id="KW-0378">Hydrolase</keyword>
<dbReference type="KEGG" id="dao:Desac_0053"/>
<accession>F2NGP5</accession>
<keyword evidence="8" id="KW-1185">Reference proteome</keyword>
<dbReference type="GO" id="GO:0090729">
    <property type="term" value="F:toxin activity"/>
    <property type="evidence" value="ECO:0007669"/>
    <property type="project" value="UniProtKB-KW"/>
</dbReference>
<dbReference type="GO" id="GO:0016787">
    <property type="term" value="F:hydrolase activity"/>
    <property type="evidence" value="ECO:0007669"/>
    <property type="project" value="UniProtKB-KW"/>
</dbReference>
<comment type="similarity">
    <text evidence="5">Belongs to the PINc/VapC protein family.</text>
</comment>
<dbReference type="Pfam" id="PF01850">
    <property type="entry name" value="PIN"/>
    <property type="match status" value="1"/>
</dbReference>
<dbReference type="HAMAP" id="MF_00265">
    <property type="entry name" value="VapC_Nob1"/>
    <property type="match status" value="1"/>
</dbReference>
<dbReference type="SUPFAM" id="SSF88723">
    <property type="entry name" value="PIN domain-like"/>
    <property type="match status" value="1"/>
</dbReference>
<evidence type="ECO:0000256" key="3">
    <source>
        <dbReference type="ARBA" id="ARBA00022723"/>
    </source>
</evidence>
<dbReference type="AlphaFoldDB" id="F2NGP5"/>
<organism evidence="7 8">
    <name type="scientific">Desulfobacca acetoxidans (strain ATCC 700848 / DSM 11109 / ASRB2)</name>
    <dbReference type="NCBI Taxonomy" id="880072"/>
    <lineage>
        <taxon>Bacteria</taxon>
        <taxon>Pseudomonadati</taxon>
        <taxon>Thermodesulfobacteriota</taxon>
        <taxon>Desulfobaccia</taxon>
        <taxon>Desulfobaccales</taxon>
        <taxon>Desulfobaccaceae</taxon>
        <taxon>Desulfobacca</taxon>
    </lineage>
</organism>
<evidence type="ECO:0000256" key="5">
    <source>
        <dbReference type="HAMAP-Rule" id="MF_00265"/>
    </source>
</evidence>
<reference evidence="8" key="2">
    <citation type="submission" date="2011-03" db="EMBL/GenBank/DDBJ databases">
        <title>The complete genome of Desulfobacca acetoxidans DSM 11109.</title>
        <authorList>
            <consortium name="US DOE Joint Genome Institute (JGI-PGF)"/>
            <person name="Lucas S."/>
            <person name="Copeland A."/>
            <person name="Lapidus A."/>
            <person name="Bruce D."/>
            <person name="Goodwin L."/>
            <person name="Pitluck S."/>
            <person name="Peters L."/>
            <person name="Kyrpides N."/>
            <person name="Mavromatis K."/>
            <person name="Ivanova N."/>
            <person name="Ovchinnikova G."/>
            <person name="Teshima H."/>
            <person name="Detter J.C."/>
            <person name="Han C."/>
            <person name="Land M."/>
            <person name="Hauser L."/>
            <person name="Markowitz V."/>
            <person name="Cheng J.-F."/>
            <person name="Hugenholtz P."/>
            <person name="Woyke T."/>
            <person name="Wu D."/>
            <person name="Spring S."/>
            <person name="Schueler E."/>
            <person name="Brambilla E."/>
            <person name="Klenk H.-P."/>
            <person name="Eisen J.A."/>
        </authorList>
    </citation>
    <scope>NUCLEOTIDE SEQUENCE [LARGE SCALE GENOMIC DNA]</scope>
    <source>
        <strain evidence="8">ATCC 700848 / DSM 11109 / ASRB2</strain>
    </source>
</reference>
<dbReference type="EMBL" id="CP002629">
    <property type="protein sequence ID" value="AEB07952.1"/>
    <property type="molecule type" value="Genomic_DNA"/>
</dbReference>
<proteinExistence type="inferred from homology"/>
<name>F2NGP5_DESAR</name>
<sequence length="133" mass="14240">MRYVLDSCALLALAEDELGAQTVADIILDEKAELYLSAVNLGEAYYIVLQRRGEEAAAAFVQGVRQEDKLTIAEATWPRVKAAARIKAGGGLSYADTFGLGLAQELGACLVTGDPELQVAATKIDVELLWIGR</sequence>
<dbReference type="InterPro" id="IPR029060">
    <property type="entry name" value="PIN-like_dom_sf"/>
</dbReference>
<dbReference type="eggNOG" id="COG1848">
    <property type="taxonomic scope" value="Bacteria"/>
</dbReference>
<comment type="cofactor">
    <cofactor evidence="5">
        <name>Mg(2+)</name>
        <dbReference type="ChEBI" id="CHEBI:18420"/>
    </cofactor>
</comment>
<evidence type="ECO:0000259" key="6">
    <source>
        <dbReference type="Pfam" id="PF01850"/>
    </source>
</evidence>
<keyword evidence="1 5" id="KW-1277">Toxin-antitoxin system</keyword>
<evidence type="ECO:0000313" key="8">
    <source>
        <dbReference type="Proteomes" id="UP000000483"/>
    </source>
</evidence>
<feature type="domain" description="PIN" evidence="6">
    <location>
        <begin position="3"/>
        <end position="120"/>
    </location>
</feature>
<comment type="function">
    <text evidence="5">Toxic component of a toxin-antitoxin (TA) system. An RNase.</text>
</comment>
<protein>
    <recommendedName>
        <fullName evidence="5">Ribonuclease VapC</fullName>
        <shortName evidence="5">RNase VapC</shortName>
        <ecNumber evidence="5">3.1.-.-</ecNumber>
    </recommendedName>
    <alternativeName>
        <fullName evidence="5">Toxin VapC</fullName>
    </alternativeName>
</protein>
<reference evidence="7 8" key="1">
    <citation type="journal article" date="2011" name="Stand. Genomic Sci.">
        <title>Complete genome sequence of the acetate-degrading sulfate reducer Desulfobacca acetoxidans type strain (ASRB2).</title>
        <authorList>
            <person name="Goker M."/>
            <person name="Teshima H."/>
            <person name="Lapidus A."/>
            <person name="Nolan M."/>
            <person name="Lucas S."/>
            <person name="Hammon N."/>
            <person name="Deshpande S."/>
            <person name="Cheng J.F."/>
            <person name="Tapia R."/>
            <person name="Han C."/>
            <person name="Goodwin L."/>
            <person name="Pitluck S."/>
            <person name="Huntemann M."/>
            <person name="Liolios K."/>
            <person name="Ivanova N."/>
            <person name="Pagani I."/>
            <person name="Mavromatis K."/>
            <person name="Ovchinikova G."/>
            <person name="Pati A."/>
            <person name="Chen A."/>
            <person name="Palaniappan K."/>
            <person name="Land M."/>
            <person name="Hauser L."/>
            <person name="Brambilla E.M."/>
            <person name="Rohde M."/>
            <person name="Spring S."/>
            <person name="Detter J.C."/>
            <person name="Woyke T."/>
            <person name="Bristow J."/>
            <person name="Eisen J.A."/>
            <person name="Markowitz V."/>
            <person name="Hugenholtz P."/>
            <person name="Kyrpides N.C."/>
            <person name="Klenk H.P."/>
        </authorList>
    </citation>
    <scope>NUCLEOTIDE SEQUENCE [LARGE SCALE GENOMIC DNA]</scope>
    <source>
        <strain evidence="8">ATCC 700848 / DSM 11109 / ASRB2</strain>
    </source>
</reference>
<dbReference type="HOGENOM" id="CLU_135601_1_1_7"/>
<dbReference type="InterPro" id="IPR002716">
    <property type="entry name" value="PIN_dom"/>
</dbReference>
<dbReference type="EC" id="3.1.-.-" evidence="5"/>
<dbReference type="OrthoDB" id="122215at2"/>
<keyword evidence="5" id="KW-0800">Toxin</keyword>
<dbReference type="Proteomes" id="UP000000483">
    <property type="component" value="Chromosome"/>
</dbReference>
<dbReference type="GO" id="GO:0000287">
    <property type="term" value="F:magnesium ion binding"/>
    <property type="evidence" value="ECO:0007669"/>
    <property type="project" value="UniProtKB-UniRule"/>
</dbReference>
<evidence type="ECO:0000256" key="2">
    <source>
        <dbReference type="ARBA" id="ARBA00022722"/>
    </source>
</evidence>
<feature type="binding site" evidence="5">
    <location>
        <position position="96"/>
    </location>
    <ligand>
        <name>Mg(2+)</name>
        <dbReference type="ChEBI" id="CHEBI:18420"/>
    </ligand>
</feature>
<keyword evidence="2 5" id="KW-0540">Nuclease</keyword>
<evidence type="ECO:0000256" key="1">
    <source>
        <dbReference type="ARBA" id="ARBA00022649"/>
    </source>
</evidence>
<evidence type="ECO:0000313" key="7">
    <source>
        <dbReference type="EMBL" id="AEB07952.1"/>
    </source>
</evidence>
<feature type="binding site" evidence="5">
    <location>
        <position position="6"/>
    </location>
    <ligand>
        <name>Mg(2+)</name>
        <dbReference type="ChEBI" id="CHEBI:18420"/>
    </ligand>
</feature>